<evidence type="ECO:0000313" key="4">
    <source>
        <dbReference type="Proteomes" id="UP000316759"/>
    </source>
</evidence>
<dbReference type="AlphaFoldDB" id="A0A504ZBY3"/>
<comment type="caution">
    <text evidence="3">The sequence shown here is derived from an EMBL/GenBank/DDBJ whole genome shotgun (WGS) entry which is preliminary data.</text>
</comment>
<feature type="compositionally biased region" description="Basic and acidic residues" evidence="1">
    <location>
        <begin position="28"/>
        <end position="41"/>
    </location>
</feature>
<feature type="region of interest" description="Disordered" evidence="1">
    <location>
        <begin position="20"/>
        <end position="51"/>
    </location>
</feature>
<reference evidence="3 4" key="1">
    <citation type="submission" date="2019-04" db="EMBL/GenBank/DDBJ databases">
        <title>Annotation for the trematode Fasciola gigantica.</title>
        <authorList>
            <person name="Choi Y.-J."/>
        </authorList>
    </citation>
    <scope>NUCLEOTIDE SEQUENCE [LARGE SCALE GENOMIC DNA]</scope>
    <source>
        <strain evidence="3">Uganda_cow_1</strain>
    </source>
</reference>
<proteinExistence type="predicted"/>
<evidence type="ECO:0000256" key="1">
    <source>
        <dbReference type="SAM" id="MobiDB-lite"/>
    </source>
</evidence>
<evidence type="ECO:0000256" key="2">
    <source>
        <dbReference type="SAM" id="SignalP"/>
    </source>
</evidence>
<sequence>MILLINVAVILFVSSTKIVGQKGPNSLSRKDEAWVEKKVPEPADESPTTEQDLDKAALNKWLTKKPRQDIPEVSPMAGYFYPEKSGDILLKLDNLRELPSFRCYTCTGCDDILYLEEITIESDCTECVVSEYVRYGPFHYSDLFLVIVPMKM</sequence>
<organism evidence="3 4">
    <name type="scientific">Fasciola gigantica</name>
    <name type="common">Giant liver fluke</name>
    <dbReference type="NCBI Taxonomy" id="46835"/>
    <lineage>
        <taxon>Eukaryota</taxon>
        <taxon>Metazoa</taxon>
        <taxon>Spiralia</taxon>
        <taxon>Lophotrochozoa</taxon>
        <taxon>Platyhelminthes</taxon>
        <taxon>Trematoda</taxon>
        <taxon>Digenea</taxon>
        <taxon>Plagiorchiida</taxon>
        <taxon>Echinostomata</taxon>
        <taxon>Echinostomatoidea</taxon>
        <taxon>Fasciolidae</taxon>
        <taxon>Fasciola</taxon>
    </lineage>
</organism>
<evidence type="ECO:0000313" key="3">
    <source>
        <dbReference type="EMBL" id="TPP67398.1"/>
    </source>
</evidence>
<dbReference type="OrthoDB" id="6253132at2759"/>
<keyword evidence="4" id="KW-1185">Reference proteome</keyword>
<keyword evidence="2" id="KW-0732">Signal</keyword>
<dbReference type="Proteomes" id="UP000316759">
    <property type="component" value="Unassembled WGS sequence"/>
</dbReference>
<gene>
    <name evidence="3" type="ORF">FGIG_02024</name>
</gene>
<protein>
    <submittedName>
        <fullName evidence="3">Uncharacterized protein</fullName>
    </submittedName>
</protein>
<accession>A0A504ZBY3</accession>
<dbReference type="EMBL" id="SUNJ01000732">
    <property type="protein sequence ID" value="TPP67398.1"/>
    <property type="molecule type" value="Genomic_DNA"/>
</dbReference>
<feature type="signal peptide" evidence="2">
    <location>
        <begin position="1"/>
        <end position="15"/>
    </location>
</feature>
<feature type="chain" id="PRO_5021484493" evidence="2">
    <location>
        <begin position="16"/>
        <end position="152"/>
    </location>
</feature>
<name>A0A504ZBY3_FASGI</name>